<dbReference type="AlphaFoldDB" id="A0A7W3PFK6"/>
<feature type="transmembrane region" description="Helical" evidence="9">
    <location>
        <begin position="497"/>
        <end position="516"/>
    </location>
</feature>
<evidence type="ECO:0000256" key="9">
    <source>
        <dbReference type="SAM" id="Phobius"/>
    </source>
</evidence>
<feature type="transmembrane region" description="Helical" evidence="9">
    <location>
        <begin position="285"/>
        <end position="304"/>
    </location>
</feature>
<dbReference type="RefSeq" id="WP_182619195.1">
    <property type="nucleotide sequence ID" value="NZ_BAAATF010000010.1"/>
</dbReference>
<dbReference type="GO" id="GO:0009103">
    <property type="term" value="P:lipopolysaccharide biosynthetic process"/>
    <property type="evidence" value="ECO:0007669"/>
    <property type="project" value="UniProtKB-ARBA"/>
</dbReference>
<proteinExistence type="predicted"/>
<dbReference type="InterPro" id="IPR050297">
    <property type="entry name" value="LipidA_mod_glycosyltrf_83"/>
</dbReference>
<feature type="transmembrane region" description="Helical" evidence="9">
    <location>
        <begin position="360"/>
        <end position="378"/>
    </location>
</feature>
<dbReference type="PANTHER" id="PTHR33908:SF11">
    <property type="entry name" value="MEMBRANE PROTEIN"/>
    <property type="match status" value="1"/>
</dbReference>
<evidence type="ECO:0000256" key="2">
    <source>
        <dbReference type="ARBA" id="ARBA00022475"/>
    </source>
</evidence>
<evidence type="ECO:0000256" key="8">
    <source>
        <dbReference type="SAM" id="MobiDB-lite"/>
    </source>
</evidence>
<dbReference type="PANTHER" id="PTHR33908">
    <property type="entry name" value="MANNOSYLTRANSFERASE YKCB-RELATED"/>
    <property type="match status" value="1"/>
</dbReference>
<evidence type="ECO:0000313" key="11">
    <source>
        <dbReference type="Proteomes" id="UP000540568"/>
    </source>
</evidence>
<evidence type="ECO:0000256" key="4">
    <source>
        <dbReference type="ARBA" id="ARBA00022679"/>
    </source>
</evidence>
<feature type="transmembrane region" description="Helical" evidence="9">
    <location>
        <begin position="165"/>
        <end position="183"/>
    </location>
</feature>
<feature type="transmembrane region" description="Helical" evidence="9">
    <location>
        <begin position="195"/>
        <end position="214"/>
    </location>
</feature>
<keyword evidence="11" id="KW-1185">Reference proteome</keyword>
<sequence length="546" mass="56718">MRDDPREVAYRRALALVTALVTLVGGLWAVLTPAFRAPDEPQHVNSVLRLAYGGGWPPAGEALVGPAVDEARDQAALATDVPGRHLDRADVPAFVDVAPTPGADRGTVSDRNALADPIPPGTSTRHLDPEAVDQMTQHPPLYYAVAAGVLRVTGLAEARWDHQLLALRLFDVVLVLPLPLLAAASVRRLARSRPAALVAASFTLFVPQVGHILGSVTNDALVTLSGAATAYLCVRVLTGDVRLRTAAALGAVVGVGLLTKVMAAFALPVVVAAYLMASGPRGRRVAGVLVAGGAAFAVGGWWWLRNLLVLGTVQPVGIPDRFLDDAEPQGLWYFLRTVVTSLTRSFFGNFGWLELRLPDAVFWTAAVVVALLCALAVLRGPARRATAVLLLQPVALWCGVLVNAWPDYAAHGWISAVQGRYLFAGLLALSAGTAVGLLVLLGPRLRRATPWVLVAAGLASASGLAYGFWGFYQGPGESPADAAARWAGWSPLTGPQLVVAGAVVVLVWIAAVVAAARFARSASAADTPTAAAATAPTAAAGSGSSA</sequence>
<keyword evidence="4 10" id="KW-0808">Transferase</keyword>
<gene>
    <name evidence="10" type="ORF">FHX71_004004</name>
</gene>
<dbReference type="GO" id="GO:0016763">
    <property type="term" value="F:pentosyltransferase activity"/>
    <property type="evidence" value="ECO:0007669"/>
    <property type="project" value="TreeGrafter"/>
</dbReference>
<keyword evidence="7 9" id="KW-0472">Membrane</keyword>
<comment type="subcellular location">
    <subcellularLocation>
        <location evidence="1">Cell membrane</location>
        <topology evidence="1">Multi-pass membrane protein</topology>
    </subcellularLocation>
</comment>
<comment type="caution">
    <text evidence="10">The sequence shown here is derived from an EMBL/GenBank/DDBJ whole genome shotgun (WGS) entry which is preliminary data.</text>
</comment>
<dbReference type="EMBL" id="JACGWV010000002">
    <property type="protein sequence ID" value="MBA8810028.1"/>
    <property type="molecule type" value="Genomic_DNA"/>
</dbReference>
<feature type="transmembrane region" description="Helical" evidence="9">
    <location>
        <begin position="246"/>
        <end position="273"/>
    </location>
</feature>
<dbReference type="GO" id="GO:0005886">
    <property type="term" value="C:plasma membrane"/>
    <property type="evidence" value="ECO:0007669"/>
    <property type="project" value="UniProtKB-SubCell"/>
</dbReference>
<feature type="transmembrane region" description="Helical" evidence="9">
    <location>
        <begin position="421"/>
        <end position="441"/>
    </location>
</feature>
<evidence type="ECO:0000313" key="10">
    <source>
        <dbReference type="EMBL" id="MBA8810028.1"/>
    </source>
</evidence>
<accession>A0A7W3PFK6</accession>
<evidence type="ECO:0000256" key="3">
    <source>
        <dbReference type="ARBA" id="ARBA00022676"/>
    </source>
</evidence>
<reference evidence="10 11" key="1">
    <citation type="submission" date="2020-07" db="EMBL/GenBank/DDBJ databases">
        <title>Sequencing the genomes of 1000 actinobacteria strains.</title>
        <authorList>
            <person name="Klenk H.-P."/>
        </authorList>
    </citation>
    <scope>NUCLEOTIDE SEQUENCE [LARGE SCALE GENOMIC DNA]</scope>
    <source>
        <strain evidence="10 11">DSM 44121</strain>
    </source>
</reference>
<dbReference type="Proteomes" id="UP000540568">
    <property type="component" value="Unassembled WGS sequence"/>
</dbReference>
<keyword evidence="6 9" id="KW-1133">Transmembrane helix</keyword>
<feature type="transmembrane region" description="Helical" evidence="9">
    <location>
        <begin position="385"/>
        <end position="405"/>
    </location>
</feature>
<evidence type="ECO:0000256" key="6">
    <source>
        <dbReference type="ARBA" id="ARBA00022989"/>
    </source>
</evidence>
<protein>
    <submittedName>
        <fullName evidence="10">4-amino-4-deoxy-L-arabinose transferase-like glycosyltransferase</fullName>
    </submittedName>
</protein>
<evidence type="ECO:0000256" key="5">
    <source>
        <dbReference type="ARBA" id="ARBA00022692"/>
    </source>
</evidence>
<dbReference type="InterPro" id="IPR018674">
    <property type="entry name" value="DUF2142_membrane"/>
</dbReference>
<dbReference type="Pfam" id="PF09913">
    <property type="entry name" value="DUF2142"/>
    <property type="match status" value="1"/>
</dbReference>
<feature type="transmembrane region" description="Helical" evidence="9">
    <location>
        <begin position="448"/>
        <end position="469"/>
    </location>
</feature>
<feature type="region of interest" description="Disordered" evidence="8">
    <location>
        <begin position="100"/>
        <end position="126"/>
    </location>
</feature>
<keyword evidence="2" id="KW-1003">Cell membrane</keyword>
<name>A0A7W3PFK6_9MICO</name>
<keyword evidence="3" id="KW-0328">Glycosyltransferase</keyword>
<evidence type="ECO:0000256" key="7">
    <source>
        <dbReference type="ARBA" id="ARBA00023136"/>
    </source>
</evidence>
<keyword evidence="5 9" id="KW-0812">Transmembrane</keyword>
<organism evidence="10 11">
    <name type="scientific">Promicromonospora sukumoe</name>
    <dbReference type="NCBI Taxonomy" id="88382"/>
    <lineage>
        <taxon>Bacteria</taxon>
        <taxon>Bacillati</taxon>
        <taxon>Actinomycetota</taxon>
        <taxon>Actinomycetes</taxon>
        <taxon>Micrococcales</taxon>
        <taxon>Promicromonosporaceae</taxon>
        <taxon>Promicromonospora</taxon>
    </lineage>
</organism>
<evidence type="ECO:0000256" key="1">
    <source>
        <dbReference type="ARBA" id="ARBA00004651"/>
    </source>
</evidence>